<proteinExistence type="predicted"/>
<dbReference type="AlphaFoldDB" id="A0A0P0NZ26"/>
<dbReference type="OrthoDB" id="9802991at2"/>
<dbReference type="GO" id="GO:0046872">
    <property type="term" value="F:metal ion binding"/>
    <property type="evidence" value="ECO:0007669"/>
    <property type="project" value="UniProtKB-KW"/>
</dbReference>
<dbReference type="eggNOG" id="COG0491">
    <property type="taxonomic scope" value="Bacteria"/>
</dbReference>
<dbReference type="PANTHER" id="PTHR46233:SF3">
    <property type="entry name" value="HYDROXYACYLGLUTATHIONE HYDROLASE GLOC"/>
    <property type="match status" value="1"/>
</dbReference>
<dbReference type="Gene3D" id="3.60.15.10">
    <property type="entry name" value="Ribonuclease Z/Hydroxyacylglutathione hydrolase-like"/>
    <property type="match status" value="1"/>
</dbReference>
<dbReference type="STRING" id="69395.AQ619_06590"/>
<evidence type="ECO:0000313" key="6">
    <source>
        <dbReference type="EMBL" id="ALL13047.1"/>
    </source>
</evidence>
<sequence length="239" mass="26405">MSQTQLPIRAVIAPVTPLQQNCTIVWCARTLKAAVIDPGGEVPRLMRALADQGLTLEKIWITHGHMDHAGGAAELKRLTGVPIEGPHRDDQFWIDQIQTSGERYGVPEARNFEPDRWLEDGDRVTLGETEFEVYHCPGHTPGHVVFFHREARFAQVGDVLFQGSIGRTDFPRGNHQDLLDSITLKLWPLGGDVRFVPGHGPMSSFAAERRSNPYVSDLAIEAQTIAGPDYAIPKNTSPG</sequence>
<dbReference type="GO" id="GO:0016787">
    <property type="term" value="F:hydrolase activity"/>
    <property type="evidence" value="ECO:0007669"/>
    <property type="project" value="UniProtKB-KW"/>
</dbReference>
<evidence type="ECO:0000256" key="4">
    <source>
        <dbReference type="ARBA" id="ARBA00022833"/>
    </source>
</evidence>
<evidence type="ECO:0000256" key="3">
    <source>
        <dbReference type="ARBA" id="ARBA00022801"/>
    </source>
</evidence>
<dbReference type="EMBL" id="CP013002">
    <property type="protein sequence ID" value="ALL13047.1"/>
    <property type="molecule type" value="Genomic_DNA"/>
</dbReference>
<protein>
    <submittedName>
        <fullName evidence="6">Glyoxalase</fullName>
    </submittedName>
</protein>
<gene>
    <name evidence="6" type="ORF">AQ619_06590</name>
</gene>
<accession>A0A0P0NZ26</accession>
<dbReference type="InterPro" id="IPR001279">
    <property type="entry name" value="Metallo-B-lactamas"/>
</dbReference>
<dbReference type="Pfam" id="PF00753">
    <property type="entry name" value="Lactamase_B"/>
    <property type="match status" value="1"/>
</dbReference>
<evidence type="ECO:0000256" key="1">
    <source>
        <dbReference type="ARBA" id="ARBA00001947"/>
    </source>
</evidence>
<dbReference type="KEGG" id="chq:AQ619_06590"/>
<dbReference type="SMART" id="SM00849">
    <property type="entry name" value="Lactamase_B"/>
    <property type="match status" value="1"/>
</dbReference>
<dbReference type="Proteomes" id="UP000056905">
    <property type="component" value="Chromosome"/>
</dbReference>
<dbReference type="InterPro" id="IPR051453">
    <property type="entry name" value="MBL_Glyoxalase_II"/>
</dbReference>
<dbReference type="PANTHER" id="PTHR46233">
    <property type="entry name" value="HYDROXYACYLGLUTATHIONE HYDROLASE GLOC"/>
    <property type="match status" value="1"/>
</dbReference>
<keyword evidence="2" id="KW-0479">Metal-binding</keyword>
<keyword evidence="4" id="KW-0862">Zinc</keyword>
<dbReference type="SUPFAM" id="SSF56281">
    <property type="entry name" value="Metallo-hydrolase/oxidoreductase"/>
    <property type="match status" value="1"/>
</dbReference>
<evidence type="ECO:0000259" key="5">
    <source>
        <dbReference type="SMART" id="SM00849"/>
    </source>
</evidence>
<dbReference type="InterPro" id="IPR036866">
    <property type="entry name" value="RibonucZ/Hydroxyglut_hydro"/>
</dbReference>
<dbReference type="CDD" id="cd07737">
    <property type="entry name" value="YcbL-like_MBL-fold"/>
    <property type="match status" value="1"/>
</dbReference>
<comment type="cofactor">
    <cofactor evidence="1">
        <name>Zn(2+)</name>
        <dbReference type="ChEBI" id="CHEBI:29105"/>
    </cofactor>
</comment>
<organism evidence="6 7">
    <name type="scientific">Caulobacter henricii</name>
    <dbReference type="NCBI Taxonomy" id="69395"/>
    <lineage>
        <taxon>Bacteria</taxon>
        <taxon>Pseudomonadati</taxon>
        <taxon>Pseudomonadota</taxon>
        <taxon>Alphaproteobacteria</taxon>
        <taxon>Caulobacterales</taxon>
        <taxon>Caulobacteraceae</taxon>
        <taxon>Caulobacter</taxon>
    </lineage>
</organism>
<evidence type="ECO:0000256" key="2">
    <source>
        <dbReference type="ARBA" id="ARBA00022723"/>
    </source>
</evidence>
<keyword evidence="3" id="KW-0378">Hydrolase</keyword>
<dbReference type="RefSeq" id="WP_062145661.1">
    <property type="nucleotide sequence ID" value="NZ_CP013002.1"/>
</dbReference>
<name>A0A0P0NZ26_9CAUL</name>
<reference evidence="6 7" key="1">
    <citation type="submission" date="2015-10" db="EMBL/GenBank/DDBJ databases">
        <title>Conservation of the essential genome among Caulobacter and Brevundimonas species.</title>
        <authorList>
            <person name="Scott D."/>
            <person name="Ely B."/>
        </authorList>
    </citation>
    <scope>NUCLEOTIDE SEQUENCE [LARGE SCALE GENOMIC DNA]</scope>
    <source>
        <strain evidence="6 7">CB4</strain>
    </source>
</reference>
<feature type="domain" description="Metallo-beta-lactamase" evidence="5">
    <location>
        <begin position="19"/>
        <end position="199"/>
    </location>
</feature>
<keyword evidence="7" id="KW-1185">Reference proteome</keyword>
<evidence type="ECO:0000313" key="7">
    <source>
        <dbReference type="Proteomes" id="UP000056905"/>
    </source>
</evidence>